<feature type="signal peptide" evidence="3">
    <location>
        <begin position="1"/>
        <end position="27"/>
    </location>
</feature>
<organism evidence="4 5">
    <name type="scientific">Dillenia turbinata</name>
    <dbReference type="NCBI Taxonomy" id="194707"/>
    <lineage>
        <taxon>Eukaryota</taxon>
        <taxon>Viridiplantae</taxon>
        <taxon>Streptophyta</taxon>
        <taxon>Embryophyta</taxon>
        <taxon>Tracheophyta</taxon>
        <taxon>Spermatophyta</taxon>
        <taxon>Magnoliopsida</taxon>
        <taxon>eudicotyledons</taxon>
        <taxon>Gunneridae</taxon>
        <taxon>Pentapetalae</taxon>
        <taxon>Dilleniales</taxon>
        <taxon>Dilleniaceae</taxon>
        <taxon>Dillenia</taxon>
    </lineage>
</organism>
<keyword evidence="3" id="KW-0732">Signal</keyword>
<gene>
    <name evidence="4" type="ORF">RJ641_021589</name>
</gene>
<comment type="caution">
    <text evidence="4">The sequence shown here is derived from an EMBL/GenBank/DDBJ whole genome shotgun (WGS) entry which is preliminary data.</text>
</comment>
<keyword evidence="5" id="KW-1185">Reference proteome</keyword>
<dbReference type="SUPFAM" id="SSF51445">
    <property type="entry name" value="(Trans)glycosidases"/>
    <property type="match status" value="2"/>
</dbReference>
<dbReference type="InterPro" id="IPR017853">
    <property type="entry name" value="GH"/>
</dbReference>
<dbReference type="Gene3D" id="3.20.20.80">
    <property type="entry name" value="Glycosidases"/>
    <property type="match status" value="2"/>
</dbReference>
<comment type="similarity">
    <text evidence="1 2">Belongs to the glycosyl hydrolase 1 family.</text>
</comment>
<dbReference type="AlphaFoldDB" id="A0AAN8YYJ5"/>
<name>A0AAN8YYJ5_9MAGN</name>
<dbReference type="GO" id="GO:0005975">
    <property type="term" value="P:carbohydrate metabolic process"/>
    <property type="evidence" value="ECO:0007669"/>
    <property type="project" value="InterPro"/>
</dbReference>
<evidence type="ECO:0000313" key="4">
    <source>
        <dbReference type="EMBL" id="KAK6914268.1"/>
    </source>
</evidence>
<evidence type="ECO:0000256" key="1">
    <source>
        <dbReference type="ARBA" id="ARBA00010838"/>
    </source>
</evidence>
<dbReference type="EMBL" id="JBAMMX010000026">
    <property type="protein sequence ID" value="KAK6914268.1"/>
    <property type="molecule type" value="Genomic_DNA"/>
</dbReference>
<evidence type="ECO:0000256" key="3">
    <source>
        <dbReference type="SAM" id="SignalP"/>
    </source>
</evidence>
<evidence type="ECO:0000256" key="2">
    <source>
        <dbReference type="RuleBase" id="RU003690"/>
    </source>
</evidence>
<sequence>MQNHWVSGLPLCLLKLFLLFISSSSLSRPDFPATFLFGTATSSFQLLLCHFYAGKIDDGTNADVADNHYHLYTEDIQLMKSLGVNAYRFSISWSRVLPSNLDKNLMVDLERLTPLALSSTTISSMTSCVKTAVSGNFIYPAGMEHIIMWVKERYNNTPMFITENGMVFSGQWYP</sequence>
<reference evidence="4 5" key="1">
    <citation type="submission" date="2023-12" db="EMBL/GenBank/DDBJ databases">
        <title>A high-quality genome assembly for Dillenia turbinata (Dilleniales).</title>
        <authorList>
            <person name="Chanderbali A."/>
        </authorList>
    </citation>
    <scope>NUCLEOTIDE SEQUENCE [LARGE SCALE GENOMIC DNA]</scope>
    <source>
        <strain evidence="4">LSX21</strain>
        <tissue evidence="4">Leaf</tissue>
    </source>
</reference>
<proteinExistence type="inferred from homology"/>
<dbReference type="InterPro" id="IPR001360">
    <property type="entry name" value="Glyco_hydro_1"/>
</dbReference>
<dbReference type="Pfam" id="PF00232">
    <property type="entry name" value="Glyco_hydro_1"/>
    <property type="match status" value="2"/>
</dbReference>
<dbReference type="GO" id="GO:0008422">
    <property type="term" value="F:beta-glucosidase activity"/>
    <property type="evidence" value="ECO:0007669"/>
    <property type="project" value="TreeGrafter"/>
</dbReference>
<dbReference type="PANTHER" id="PTHR10353:SF236">
    <property type="entry name" value="BETA-GLUCOSIDASE 18"/>
    <property type="match status" value="1"/>
</dbReference>
<protein>
    <submittedName>
        <fullName evidence="4">Glycoside hydrolase family 1</fullName>
    </submittedName>
</protein>
<dbReference type="Proteomes" id="UP001370490">
    <property type="component" value="Unassembled WGS sequence"/>
</dbReference>
<dbReference type="PANTHER" id="PTHR10353">
    <property type="entry name" value="GLYCOSYL HYDROLASE"/>
    <property type="match status" value="1"/>
</dbReference>
<evidence type="ECO:0000313" key="5">
    <source>
        <dbReference type="Proteomes" id="UP001370490"/>
    </source>
</evidence>
<feature type="chain" id="PRO_5042948695" evidence="3">
    <location>
        <begin position="28"/>
        <end position="174"/>
    </location>
</feature>
<accession>A0AAN8YYJ5</accession>
<keyword evidence="4" id="KW-0378">Hydrolase</keyword>